<dbReference type="Proteomes" id="UP001221763">
    <property type="component" value="Unassembled WGS sequence"/>
</dbReference>
<name>A0ABT5LB11_9MOLU</name>
<evidence type="ECO:0000313" key="1">
    <source>
        <dbReference type="EMBL" id="MDC9032284.1"/>
    </source>
</evidence>
<accession>A0ABT5LB11</accession>
<evidence type="ECO:0000313" key="2">
    <source>
        <dbReference type="Proteomes" id="UP001221763"/>
    </source>
</evidence>
<dbReference type="EMBL" id="JANHJP010000017">
    <property type="protein sequence ID" value="MDC9032284.1"/>
    <property type="molecule type" value="Genomic_DNA"/>
</dbReference>
<protein>
    <submittedName>
        <fullName evidence="1">Uncharacterized protein</fullName>
    </submittedName>
</protein>
<dbReference type="RefSeq" id="WP_273585453.1">
    <property type="nucleotide sequence ID" value="NZ_JANHJP010000017.1"/>
</dbReference>
<keyword evidence="2" id="KW-1185">Reference proteome</keyword>
<gene>
    <name evidence="1" type="ORF">M8044_000507</name>
</gene>
<reference evidence="1 2" key="1">
    <citation type="journal article" date="2023" name="Plant">
        <title>Draft Genome Sequence Resource of CBPPT1, a 'Candidatus Phytoplasma trifolii'-Related Strain Associated with Potato Purple Top Disease in the Columbia Basin, U.S.A.</title>
        <authorList>
            <person name="Wei W."/>
            <person name="Shao J."/>
            <person name="Bottner-Parker K.D."/>
            <person name="Zhao Y."/>
        </authorList>
    </citation>
    <scope>NUCLEOTIDE SEQUENCE [LARGE SCALE GENOMIC DNA]</scope>
    <source>
        <strain evidence="1 2">CBPPT1</strain>
    </source>
</reference>
<proteinExistence type="predicted"/>
<comment type="caution">
    <text evidence="1">The sequence shown here is derived from an EMBL/GenBank/DDBJ whole genome shotgun (WGS) entry which is preliminary data.</text>
</comment>
<sequence>MKNLKEKYNGFLIKFNINVKQFVNTNNAKICLYSNASDLDNPKNIYDCYNFIGFLEKIIIDNVSEERLS</sequence>
<organism evidence="1 2">
    <name type="scientific">Columbia Basin potato purple top phytoplasma</name>
    <dbReference type="NCBI Taxonomy" id="307134"/>
    <lineage>
        <taxon>Bacteria</taxon>
        <taxon>Bacillati</taxon>
        <taxon>Mycoplasmatota</taxon>
        <taxon>Mollicutes</taxon>
        <taxon>Acholeplasmatales</taxon>
        <taxon>Acholeplasmataceae</taxon>
        <taxon>Candidatus Phytoplasma</taxon>
        <taxon>16SrVI (Clover proliferation group)</taxon>
    </lineage>
</organism>